<dbReference type="Pfam" id="PF18944">
    <property type="entry name" value="DUF5691"/>
    <property type="match status" value="1"/>
</dbReference>
<accession>A0A848L263</accession>
<evidence type="ECO:0000313" key="2">
    <source>
        <dbReference type="Proteomes" id="UP000550729"/>
    </source>
</evidence>
<reference evidence="1 2" key="1">
    <citation type="submission" date="2020-04" db="EMBL/GenBank/DDBJ databases">
        <title>Gordonia sp. nov. TBRC 11910.</title>
        <authorList>
            <person name="Suriyachadkun C."/>
        </authorList>
    </citation>
    <scope>NUCLEOTIDE SEQUENCE [LARGE SCALE GENOMIC DNA]</scope>
    <source>
        <strain evidence="1 2">TBRC 11910</strain>
    </source>
</reference>
<protein>
    <submittedName>
        <fullName evidence="1">Uncharacterized protein</fullName>
    </submittedName>
</protein>
<dbReference type="Proteomes" id="UP000550729">
    <property type="component" value="Unassembled WGS sequence"/>
</dbReference>
<sequence>MTTPQSQGAQHQWDSVVSAALVGVSGRTVNAVGADPAIVEYLSGTTDSAQLVLETAALASTAARATVDVIGEAEPIESAPPDDRPPMTPTAAEIAIRMMDMGGEMNECARELLLRSGRAPTPTLLPVLLRQTRSATLRGDSTQLADIVGPRGRWLSGRVPELQAMLPSAESLENRDAAILSDDATWRLGTLDDRVRYLEALRRADPRRGVELLSAGWRGESGEDRERLILALAIGEAPDDEPFLEGALDDRRGAVRRHAARLLTGRPDSALVARLDAVLFGIVTVARHGPLEFEIDRTARIPESLARDGIVAGRARGAIRFDDALNQLIGAVPLSHWESRFGGTPAEIFAAVPDDPAVYRDAMVAAVAVQRNREWARAIAPSLSSTEHTGLIRELISDEQLLAAAADELDRIDAAGNLSMLAAVPRPWPTELSLRACGLLRAGGSAARSRTLLGFMRTALPVDDATADSPGRWIVELNRIREQAHAQLQAPIATTVEALQLRIALTRELS</sequence>
<organism evidence="1 2">
    <name type="scientific">Gordonia asplenii</name>
    <dbReference type="NCBI Taxonomy" id="2725283"/>
    <lineage>
        <taxon>Bacteria</taxon>
        <taxon>Bacillati</taxon>
        <taxon>Actinomycetota</taxon>
        <taxon>Actinomycetes</taxon>
        <taxon>Mycobacteriales</taxon>
        <taxon>Gordoniaceae</taxon>
        <taxon>Gordonia</taxon>
    </lineage>
</organism>
<dbReference type="RefSeq" id="WP_170195116.1">
    <property type="nucleotide sequence ID" value="NZ_JABBNB010000015.1"/>
</dbReference>
<dbReference type="InterPro" id="IPR043746">
    <property type="entry name" value="DUF5691"/>
</dbReference>
<keyword evidence="2" id="KW-1185">Reference proteome</keyword>
<evidence type="ECO:0000313" key="1">
    <source>
        <dbReference type="EMBL" id="NMO02611.1"/>
    </source>
</evidence>
<name>A0A848L263_9ACTN</name>
<dbReference type="EMBL" id="JABBNB010000015">
    <property type="protein sequence ID" value="NMO02611.1"/>
    <property type="molecule type" value="Genomic_DNA"/>
</dbReference>
<gene>
    <name evidence="1" type="ORF">HH308_15465</name>
</gene>
<dbReference type="AlphaFoldDB" id="A0A848L263"/>
<comment type="caution">
    <text evidence="1">The sequence shown here is derived from an EMBL/GenBank/DDBJ whole genome shotgun (WGS) entry which is preliminary data.</text>
</comment>
<proteinExistence type="predicted"/>